<dbReference type="RefSeq" id="WP_066449981.1">
    <property type="nucleotide sequence ID" value="NZ_JANKBF010000012.1"/>
</dbReference>
<keyword evidence="4" id="KW-0645">Protease</keyword>
<evidence type="ECO:0000256" key="4">
    <source>
        <dbReference type="ARBA" id="ARBA00022807"/>
    </source>
</evidence>
<evidence type="ECO:0000256" key="7">
    <source>
        <dbReference type="ARBA" id="ARBA00022989"/>
    </source>
</evidence>
<dbReference type="InterPro" id="IPR003439">
    <property type="entry name" value="ABC_transporter-like_ATP-bd"/>
</dbReference>
<dbReference type="SUPFAM" id="SSF90123">
    <property type="entry name" value="ABC transporter transmembrane region"/>
    <property type="match status" value="1"/>
</dbReference>
<dbReference type="InterPro" id="IPR017871">
    <property type="entry name" value="ABC_transporter-like_CS"/>
</dbReference>
<dbReference type="GO" id="GO:0034040">
    <property type="term" value="F:ATPase-coupled lipid transmembrane transporter activity"/>
    <property type="evidence" value="ECO:0007669"/>
    <property type="project" value="TreeGrafter"/>
</dbReference>
<keyword evidence="5" id="KW-0067">ATP-binding</keyword>
<feature type="transmembrane region" description="Helical" evidence="10">
    <location>
        <begin position="301"/>
        <end position="318"/>
    </location>
</feature>
<reference evidence="14 15" key="1">
    <citation type="submission" date="2019-03" db="EMBL/GenBank/DDBJ databases">
        <title>Genomic Encyclopedia of Type Strains, Phase IV (KMG-IV): sequencing the most valuable type-strain genomes for metagenomic binning, comparative biology and taxonomic classification.</title>
        <authorList>
            <person name="Goeker M."/>
        </authorList>
    </citation>
    <scope>NUCLEOTIDE SEQUENCE [LARGE SCALE GENOMIC DNA]</scope>
    <source>
        <strain evidence="14 15">DSM 29487</strain>
    </source>
</reference>
<dbReference type="PROSITE" id="PS50893">
    <property type="entry name" value="ABC_TRANSPORTER_2"/>
    <property type="match status" value="1"/>
</dbReference>
<feature type="transmembrane region" description="Helical" evidence="10">
    <location>
        <begin position="194"/>
        <end position="211"/>
    </location>
</feature>
<dbReference type="PANTHER" id="PTHR24221:SF654">
    <property type="entry name" value="ATP-BINDING CASSETTE SUB-FAMILY B MEMBER 6"/>
    <property type="match status" value="1"/>
</dbReference>
<keyword evidence="4" id="KW-0788">Thiol protease</keyword>
<dbReference type="InterPro" id="IPR005074">
    <property type="entry name" value="Peptidase_C39"/>
</dbReference>
<dbReference type="InterPro" id="IPR036640">
    <property type="entry name" value="ABC1_TM_sf"/>
</dbReference>
<evidence type="ECO:0000313" key="14">
    <source>
        <dbReference type="EMBL" id="TCV98611.1"/>
    </source>
</evidence>
<dbReference type="AlphaFoldDB" id="A0A4R3Z0I3"/>
<dbReference type="SMART" id="SM00382">
    <property type="entry name" value="AAA"/>
    <property type="match status" value="1"/>
</dbReference>
<dbReference type="PROSITE" id="PS00211">
    <property type="entry name" value="ABC_TRANSPORTER_1"/>
    <property type="match status" value="1"/>
</dbReference>
<evidence type="ECO:0000259" key="13">
    <source>
        <dbReference type="PROSITE" id="PS50990"/>
    </source>
</evidence>
<evidence type="ECO:0000259" key="12">
    <source>
        <dbReference type="PROSITE" id="PS50929"/>
    </source>
</evidence>
<dbReference type="Gene3D" id="3.90.70.10">
    <property type="entry name" value="Cysteine proteinases"/>
    <property type="match status" value="1"/>
</dbReference>
<dbReference type="GO" id="GO:0140359">
    <property type="term" value="F:ABC-type transporter activity"/>
    <property type="evidence" value="ECO:0007669"/>
    <property type="project" value="InterPro"/>
</dbReference>
<keyword evidence="2 10" id="KW-0812">Transmembrane</keyword>
<evidence type="ECO:0000256" key="2">
    <source>
        <dbReference type="ARBA" id="ARBA00022692"/>
    </source>
</evidence>
<name>A0A4R3Z0I3_9FIRM</name>
<sequence length="672" mass="78595">MRKYQVELQDEEKACGAYCILMILKYYGFNEEIKEIKKKARLNQNGISIKGMIECLKAYQIEALAYHCSLDDLKNEGKLPCILYMIYEGVGHFVVLFEIANEEYIVGDPARGLITLYPEEMQEHYANCLIMIKHVGRVPQLSYQSYSSFLKDTFKSYQKHMISLILKGVWISLLGYISSYFFQIVIDDIAQQTHVFYMIILSVSYGLIEIIKTKLENQKNKESIHLQRALDEDYVFTSSMNMLKQPYSFFYQDKGAIQSQLLSLFDLSEMSLAFFERLFLDGLSFIVFLLGMVFLNVQMTLLVIVMLVIVAWVSYRYLSALQKVNQSYLEAHFIYQHHVLELIENQFLIKRFCLHQKERERSYHIYLDEALLKEKQALGFNQLQIHIQYIIYIFYTFILILGFYSFHYQHMTIGQLMMFYMLVSYCIQPVLNMVTMLAQYKQVSLIFEKYKAFLLEKEVEKQWIEQPITSIVLDNVSYAYGYQLPIIEHLDLTIDHHLLIKGKTGSGKSTLLRLLLGVDLDYGGDIYINGIELRNIQLESLYQHLGYVNETPTFLHMSLFDNFLCEDEKKVKKYLRAFGMKDLIEMFHLVLSEDGSPLSLGQRQVVALVRLLCQTYDVLILDEAFSHMDSTLANKIMKYLLKNDEGKIYIMVNHQTKLVNKNVGCVIMGKER</sequence>
<dbReference type="Gene3D" id="1.20.1560.10">
    <property type="entry name" value="ABC transporter type 1, transmembrane domain"/>
    <property type="match status" value="1"/>
</dbReference>
<feature type="transmembrane region" description="Helical" evidence="10">
    <location>
        <begin position="389"/>
        <end position="406"/>
    </location>
</feature>
<evidence type="ECO:0000313" key="15">
    <source>
        <dbReference type="Proteomes" id="UP000295515"/>
    </source>
</evidence>
<dbReference type="GO" id="GO:0016887">
    <property type="term" value="F:ATP hydrolysis activity"/>
    <property type="evidence" value="ECO:0007669"/>
    <property type="project" value="InterPro"/>
</dbReference>
<comment type="subcellular location">
    <subcellularLocation>
        <location evidence="1">Cell membrane</location>
        <topology evidence="1">Multi-pass membrane protein</topology>
    </subcellularLocation>
</comment>
<evidence type="ECO:0000256" key="5">
    <source>
        <dbReference type="ARBA" id="ARBA00022840"/>
    </source>
</evidence>
<dbReference type="Pfam" id="PF00664">
    <property type="entry name" value="ABC_membrane"/>
    <property type="match status" value="1"/>
</dbReference>
<dbReference type="EMBL" id="SMCQ01000011">
    <property type="protein sequence ID" value="TCV98611.1"/>
    <property type="molecule type" value="Genomic_DNA"/>
</dbReference>
<keyword evidence="15" id="KW-1185">Reference proteome</keyword>
<feature type="transmembrane region" description="Helical" evidence="10">
    <location>
        <begin position="164"/>
        <end position="182"/>
    </location>
</feature>
<dbReference type="SUPFAM" id="SSF52540">
    <property type="entry name" value="P-loop containing nucleoside triphosphate hydrolases"/>
    <property type="match status" value="1"/>
</dbReference>
<dbReference type="Proteomes" id="UP000295515">
    <property type="component" value="Unassembled WGS sequence"/>
</dbReference>
<evidence type="ECO:0000256" key="10">
    <source>
        <dbReference type="SAM" id="Phobius"/>
    </source>
</evidence>
<keyword evidence="9" id="KW-0080">Bacteriocin transport</keyword>
<evidence type="ECO:0000256" key="6">
    <source>
        <dbReference type="ARBA" id="ARBA00022927"/>
    </source>
</evidence>
<dbReference type="Pfam" id="PF00005">
    <property type="entry name" value="ABC_tran"/>
    <property type="match status" value="1"/>
</dbReference>
<dbReference type="InterPro" id="IPR027417">
    <property type="entry name" value="P-loop_NTPase"/>
</dbReference>
<keyword evidence="3" id="KW-0547">Nucleotide-binding</keyword>
<evidence type="ECO:0000259" key="11">
    <source>
        <dbReference type="PROSITE" id="PS50893"/>
    </source>
</evidence>
<feature type="domain" description="ABC transporter" evidence="11">
    <location>
        <begin position="471"/>
        <end position="672"/>
    </location>
</feature>
<evidence type="ECO:0000256" key="1">
    <source>
        <dbReference type="ARBA" id="ARBA00004651"/>
    </source>
</evidence>
<dbReference type="GO" id="GO:0005886">
    <property type="term" value="C:plasma membrane"/>
    <property type="evidence" value="ECO:0007669"/>
    <property type="project" value="UniProtKB-SubCell"/>
</dbReference>
<dbReference type="GeneID" id="98915489"/>
<proteinExistence type="predicted"/>
<dbReference type="GO" id="GO:0008234">
    <property type="term" value="F:cysteine-type peptidase activity"/>
    <property type="evidence" value="ECO:0007669"/>
    <property type="project" value="UniProtKB-KW"/>
</dbReference>
<keyword evidence="7 10" id="KW-1133">Transmembrane helix</keyword>
<accession>A0A4R3Z0I3</accession>
<feature type="domain" description="Peptidase C39" evidence="13">
    <location>
        <begin position="9"/>
        <end position="132"/>
    </location>
</feature>
<dbReference type="GO" id="GO:0005524">
    <property type="term" value="F:ATP binding"/>
    <property type="evidence" value="ECO:0007669"/>
    <property type="project" value="UniProtKB-KW"/>
</dbReference>
<dbReference type="InterPro" id="IPR003593">
    <property type="entry name" value="AAA+_ATPase"/>
</dbReference>
<dbReference type="PROSITE" id="PS50990">
    <property type="entry name" value="PEPTIDASE_C39"/>
    <property type="match status" value="1"/>
</dbReference>
<keyword evidence="6" id="KW-0653">Protein transport</keyword>
<evidence type="ECO:0000256" key="8">
    <source>
        <dbReference type="ARBA" id="ARBA00023136"/>
    </source>
</evidence>
<evidence type="ECO:0000256" key="9">
    <source>
        <dbReference type="ARBA" id="ARBA00043264"/>
    </source>
</evidence>
<keyword evidence="6" id="KW-0813">Transport</keyword>
<dbReference type="GO" id="GO:0043213">
    <property type="term" value="P:bacteriocin transport"/>
    <property type="evidence" value="ECO:0007669"/>
    <property type="project" value="UniProtKB-KW"/>
</dbReference>
<evidence type="ECO:0000256" key="3">
    <source>
        <dbReference type="ARBA" id="ARBA00022741"/>
    </source>
</evidence>
<keyword evidence="4" id="KW-0378">Hydrolase</keyword>
<keyword evidence="8 10" id="KW-0472">Membrane</keyword>
<comment type="caution">
    <text evidence="14">The sequence shown here is derived from an EMBL/GenBank/DDBJ whole genome shotgun (WGS) entry which is preliminary data.</text>
</comment>
<organism evidence="14 15">
    <name type="scientific">Longibaculum muris</name>
    <dbReference type="NCBI Taxonomy" id="1796628"/>
    <lineage>
        <taxon>Bacteria</taxon>
        <taxon>Bacillati</taxon>
        <taxon>Bacillota</taxon>
        <taxon>Erysipelotrichia</taxon>
        <taxon>Erysipelotrichales</taxon>
        <taxon>Coprobacillaceae</taxon>
        <taxon>Longibaculum</taxon>
    </lineage>
</organism>
<dbReference type="InterPro" id="IPR039421">
    <property type="entry name" value="Type_1_exporter"/>
</dbReference>
<protein>
    <submittedName>
        <fullName evidence="14">ABC-type bacteriocin/lantibiotic exporter with double-glycine peptidase domain</fullName>
    </submittedName>
</protein>
<dbReference type="GO" id="GO:0006508">
    <property type="term" value="P:proteolysis"/>
    <property type="evidence" value="ECO:0007669"/>
    <property type="project" value="InterPro"/>
</dbReference>
<dbReference type="PROSITE" id="PS50929">
    <property type="entry name" value="ABC_TM1F"/>
    <property type="match status" value="1"/>
</dbReference>
<dbReference type="Pfam" id="PF03412">
    <property type="entry name" value="Peptidase_C39"/>
    <property type="match status" value="1"/>
</dbReference>
<feature type="transmembrane region" description="Helical" evidence="10">
    <location>
        <begin position="418"/>
        <end position="440"/>
    </location>
</feature>
<gene>
    <name evidence="14" type="ORF">EDD60_11117</name>
</gene>
<dbReference type="InterPro" id="IPR011527">
    <property type="entry name" value="ABC1_TM_dom"/>
</dbReference>
<dbReference type="PANTHER" id="PTHR24221">
    <property type="entry name" value="ATP-BINDING CASSETTE SUB-FAMILY B"/>
    <property type="match status" value="1"/>
</dbReference>
<dbReference type="GO" id="GO:0015031">
    <property type="term" value="P:protein transport"/>
    <property type="evidence" value="ECO:0007669"/>
    <property type="project" value="UniProtKB-KW"/>
</dbReference>
<dbReference type="Gene3D" id="3.40.50.300">
    <property type="entry name" value="P-loop containing nucleotide triphosphate hydrolases"/>
    <property type="match status" value="1"/>
</dbReference>
<feature type="domain" description="ABC transmembrane type-1" evidence="12">
    <location>
        <begin position="242"/>
        <end position="442"/>
    </location>
</feature>